<name>A0A8J7KB53_9NEIS</name>
<proteinExistence type="predicted"/>
<dbReference type="RefSeq" id="WP_194116376.1">
    <property type="nucleotide sequence ID" value="NZ_JADFUA010000005.1"/>
</dbReference>
<reference evidence="1 2" key="1">
    <citation type="submission" date="2020-10" db="EMBL/GenBank/DDBJ databases">
        <title>The genome sequence of Chitinilyticum litopenaei 4Y14.</title>
        <authorList>
            <person name="Liu Y."/>
        </authorList>
    </citation>
    <scope>NUCLEOTIDE SEQUENCE [LARGE SCALE GENOMIC DNA]</scope>
    <source>
        <strain evidence="1 2">4Y14</strain>
    </source>
</reference>
<protein>
    <submittedName>
        <fullName evidence="1">GIY-YIG nuclease family protein</fullName>
    </submittedName>
</protein>
<keyword evidence="2" id="KW-1185">Reference proteome</keyword>
<accession>A0A8J7KB53</accession>
<evidence type="ECO:0000313" key="1">
    <source>
        <dbReference type="EMBL" id="MBE9609859.1"/>
    </source>
</evidence>
<dbReference type="Proteomes" id="UP000604481">
    <property type="component" value="Unassembled WGS sequence"/>
</dbReference>
<dbReference type="AlphaFoldDB" id="A0A8J7KB53"/>
<gene>
    <name evidence="1" type="ORF">INR99_10910</name>
</gene>
<evidence type="ECO:0000313" key="2">
    <source>
        <dbReference type="Proteomes" id="UP000604481"/>
    </source>
</evidence>
<organism evidence="1 2">
    <name type="scientific">Chitinilyticum piscinae</name>
    <dbReference type="NCBI Taxonomy" id="2866724"/>
    <lineage>
        <taxon>Bacteria</taxon>
        <taxon>Pseudomonadati</taxon>
        <taxon>Pseudomonadota</taxon>
        <taxon>Betaproteobacteria</taxon>
        <taxon>Neisseriales</taxon>
        <taxon>Chitinibacteraceae</taxon>
        <taxon>Chitinilyticum</taxon>
    </lineage>
</organism>
<dbReference type="CDD" id="cd10443">
    <property type="entry name" value="GIY-YIG_HE_Tlr8p_PBC-V_like"/>
    <property type="match status" value="1"/>
</dbReference>
<sequence>MKFRYVVYKLTFPNGKIYIGKDIGGAGHSINYFGSWDNTLVEQDFTKEQLSDFTIRKEILFESENKQEVNQKESELIIRHQSNDEAIGYNQTHRPHKKTL</sequence>
<dbReference type="EMBL" id="JADFUA010000005">
    <property type="protein sequence ID" value="MBE9609859.1"/>
    <property type="molecule type" value="Genomic_DNA"/>
</dbReference>
<comment type="caution">
    <text evidence="1">The sequence shown here is derived from an EMBL/GenBank/DDBJ whole genome shotgun (WGS) entry which is preliminary data.</text>
</comment>